<keyword evidence="1" id="KW-0472">Membrane</keyword>
<keyword evidence="2" id="KW-0732">Signal</keyword>
<dbReference type="KEGG" id="tpx:Turpa_1547"/>
<dbReference type="EMBL" id="CP002959">
    <property type="protein sequence ID" value="AFM12195.1"/>
    <property type="molecule type" value="Genomic_DNA"/>
</dbReference>
<keyword evidence="1" id="KW-1133">Transmembrane helix</keyword>
<protein>
    <submittedName>
        <fullName evidence="3">Uncharacterized protein</fullName>
    </submittedName>
</protein>
<dbReference type="Proteomes" id="UP000006048">
    <property type="component" value="Chromosome"/>
</dbReference>
<reference evidence="3 4" key="1">
    <citation type="submission" date="2012-06" db="EMBL/GenBank/DDBJ databases">
        <title>The complete chromosome of genome of Turneriella parva DSM 21527.</title>
        <authorList>
            <consortium name="US DOE Joint Genome Institute (JGI-PGF)"/>
            <person name="Lucas S."/>
            <person name="Han J."/>
            <person name="Lapidus A."/>
            <person name="Bruce D."/>
            <person name="Goodwin L."/>
            <person name="Pitluck S."/>
            <person name="Peters L."/>
            <person name="Kyrpides N."/>
            <person name="Mavromatis K."/>
            <person name="Ivanova N."/>
            <person name="Mikhailova N."/>
            <person name="Chertkov O."/>
            <person name="Detter J.C."/>
            <person name="Tapia R."/>
            <person name="Han C."/>
            <person name="Land M."/>
            <person name="Hauser L."/>
            <person name="Markowitz V."/>
            <person name="Cheng J.-F."/>
            <person name="Hugenholtz P."/>
            <person name="Woyke T."/>
            <person name="Wu D."/>
            <person name="Gronow S."/>
            <person name="Wellnitz S."/>
            <person name="Brambilla E."/>
            <person name="Klenk H.-P."/>
            <person name="Eisen J.A."/>
        </authorList>
    </citation>
    <scope>NUCLEOTIDE SEQUENCE [LARGE SCALE GENOMIC DNA]</scope>
    <source>
        <strain evidence="4">ATCC BAA-1111 / DSM 21527 / NCTC 11395 / H</strain>
    </source>
</reference>
<proteinExistence type="predicted"/>
<organism evidence="3 4">
    <name type="scientific">Turneriella parva (strain ATCC BAA-1111 / DSM 21527 / NCTC 11395 / H)</name>
    <name type="common">Leptospira parva</name>
    <dbReference type="NCBI Taxonomy" id="869212"/>
    <lineage>
        <taxon>Bacteria</taxon>
        <taxon>Pseudomonadati</taxon>
        <taxon>Spirochaetota</taxon>
        <taxon>Spirochaetia</taxon>
        <taxon>Leptospirales</taxon>
        <taxon>Leptospiraceae</taxon>
        <taxon>Turneriella</taxon>
    </lineage>
</organism>
<sequence length="213" mass="23377">MRILLLFFCGTVLAQNLFAAEPPAQTKPVDQHMLRAMREYFHEEKSAAKMAIFGAALAGGAGAYLTSQSDLGRGAGYALIGLAPVALIVGGTVYFRTNSQLRRLEDQLETAPRDYRREENIRMQKVNRQFQILRIAEYSLFGFGALATTIGAARGADLTTGVGIGIMVDAALMLLFDHFAEVRAQIYTERLAEFGAAARTLDIIQGFRLSYAF</sequence>
<name>I4B4I8_TURPD</name>
<accession>I4B4I8</accession>
<feature type="chain" id="PRO_5003685880" evidence="2">
    <location>
        <begin position="20"/>
        <end position="213"/>
    </location>
</feature>
<gene>
    <name evidence="3" type="ordered locus">Turpa_1547</name>
</gene>
<dbReference type="OrthoDB" id="677815at2"/>
<dbReference type="AlphaFoldDB" id="I4B4I8"/>
<evidence type="ECO:0000256" key="2">
    <source>
        <dbReference type="SAM" id="SignalP"/>
    </source>
</evidence>
<feature type="transmembrane region" description="Helical" evidence="1">
    <location>
        <begin position="158"/>
        <end position="176"/>
    </location>
</feature>
<dbReference type="RefSeq" id="WP_014802706.1">
    <property type="nucleotide sequence ID" value="NC_018020.1"/>
</dbReference>
<evidence type="ECO:0000313" key="4">
    <source>
        <dbReference type="Proteomes" id="UP000006048"/>
    </source>
</evidence>
<feature type="signal peptide" evidence="2">
    <location>
        <begin position="1"/>
        <end position="19"/>
    </location>
</feature>
<feature type="transmembrane region" description="Helical" evidence="1">
    <location>
        <begin position="75"/>
        <end position="95"/>
    </location>
</feature>
<keyword evidence="4" id="KW-1185">Reference proteome</keyword>
<keyword evidence="1" id="KW-0812">Transmembrane</keyword>
<feature type="transmembrane region" description="Helical" evidence="1">
    <location>
        <begin position="132"/>
        <end position="152"/>
    </location>
</feature>
<evidence type="ECO:0000256" key="1">
    <source>
        <dbReference type="SAM" id="Phobius"/>
    </source>
</evidence>
<evidence type="ECO:0000313" key="3">
    <source>
        <dbReference type="EMBL" id="AFM12195.1"/>
    </source>
</evidence>
<dbReference type="HOGENOM" id="CLU_1377624_0_0_12"/>
<dbReference type="STRING" id="869212.Turpa_1547"/>